<dbReference type="CDD" id="cd07958">
    <property type="entry name" value="Anticodon_Ia_Leu_BEm"/>
    <property type="match status" value="1"/>
</dbReference>
<dbReference type="EMBL" id="FUWS01000010">
    <property type="protein sequence ID" value="SKA29623.1"/>
    <property type="molecule type" value="Genomic_DNA"/>
</dbReference>
<evidence type="ECO:0000256" key="1">
    <source>
        <dbReference type="ARBA" id="ARBA00005594"/>
    </source>
</evidence>
<comment type="catalytic activity">
    <reaction evidence="8 9">
        <text>tRNA(Leu) + L-leucine + ATP = L-leucyl-tRNA(Leu) + AMP + diphosphate</text>
        <dbReference type="Rhea" id="RHEA:11688"/>
        <dbReference type="Rhea" id="RHEA-COMP:9613"/>
        <dbReference type="Rhea" id="RHEA-COMP:9622"/>
        <dbReference type="ChEBI" id="CHEBI:30616"/>
        <dbReference type="ChEBI" id="CHEBI:33019"/>
        <dbReference type="ChEBI" id="CHEBI:57427"/>
        <dbReference type="ChEBI" id="CHEBI:78442"/>
        <dbReference type="ChEBI" id="CHEBI:78494"/>
        <dbReference type="ChEBI" id="CHEBI:456215"/>
        <dbReference type="EC" id="6.1.1.4"/>
    </reaction>
</comment>
<feature type="domain" description="Aminoacyl-tRNA synthetase class Ia" evidence="11">
    <location>
        <begin position="14"/>
        <end position="216"/>
    </location>
</feature>
<dbReference type="Gene3D" id="3.10.20.590">
    <property type="match status" value="1"/>
</dbReference>
<accession>A0A1T4SN83</accession>
<evidence type="ECO:0000256" key="2">
    <source>
        <dbReference type="ARBA" id="ARBA00022490"/>
    </source>
</evidence>
<dbReference type="InterPro" id="IPR002302">
    <property type="entry name" value="Leu-tRNA-ligase"/>
</dbReference>
<keyword evidence="3 9" id="KW-0436">Ligase</keyword>
<evidence type="ECO:0000313" key="15">
    <source>
        <dbReference type="Proteomes" id="UP000190637"/>
    </source>
</evidence>
<dbReference type="Proteomes" id="UP000190637">
    <property type="component" value="Unassembled WGS sequence"/>
</dbReference>
<dbReference type="PANTHER" id="PTHR43740:SF2">
    <property type="entry name" value="LEUCINE--TRNA LIGASE, MITOCHONDRIAL"/>
    <property type="match status" value="1"/>
</dbReference>
<dbReference type="SUPFAM" id="SSF47323">
    <property type="entry name" value="Anticodon-binding domain of a subclass of class I aminoacyl-tRNA synthetases"/>
    <property type="match status" value="1"/>
</dbReference>
<dbReference type="EC" id="6.1.1.4" evidence="9"/>
<dbReference type="GO" id="GO:0005524">
    <property type="term" value="F:ATP binding"/>
    <property type="evidence" value="ECO:0007669"/>
    <property type="project" value="UniProtKB-UniRule"/>
</dbReference>
<dbReference type="InterPro" id="IPR009008">
    <property type="entry name" value="Val/Leu/Ile-tRNA-synth_edit"/>
</dbReference>
<evidence type="ECO:0000256" key="8">
    <source>
        <dbReference type="ARBA" id="ARBA00047469"/>
    </source>
</evidence>
<evidence type="ECO:0000256" key="6">
    <source>
        <dbReference type="ARBA" id="ARBA00022917"/>
    </source>
</evidence>
<dbReference type="InterPro" id="IPR002300">
    <property type="entry name" value="aa-tRNA-synth_Ia"/>
</dbReference>
<dbReference type="FunFam" id="1.10.730.10:FF:000002">
    <property type="entry name" value="Leucine--tRNA ligase"/>
    <property type="match status" value="1"/>
</dbReference>
<comment type="similarity">
    <text evidence="1 9 10">Belongs to the class-I aminoacyl-tRNA synthetase family.</text>
</comment>
<dbReference type="NCBIfam" id="TIGR00396">
    <property type="entry name" value="leuS_bact"/>
    <property type="match status" value="1"/>
</dbReference>
<dbReference type="PANTHER" id="PTHR43740">
    <property type="entry name" value="LEUCYL-TRNA SYNTHETASE"/>
    <property type="match status" value="1"/>
</dbReference>
<dbReference type="Pfam" id="PF13603">
    <property type="entry name" value="tRNA-synt_1_2"/>
    <property type="match status" value="1"/>
</dbReference>
<protein>
    <recommendedName>
        <fullName evidence="9">Leucine--tRNA ligase</fullName>
        <ecNumber evidence="9">6.1.1.4</ecNumber>
    </recommendedName>
    <alternativeName>
        <fullName evidence="9">Leucyl-tRNA synthetase</fullName>
        <shortName evidence="9">LeuRS</shortName>
    </alternativeName>
</protein>
<dbReference type="InterPro" id="IPR013155">
    <property type="entry name" value="M/V/L/I-tRNA-synth_anticd-bd"/>
</dbReference>
<evidence type="ECO:0000259" key="12">
    <source>
        <dbReference type="Pfam" id="PF08264"/>
    </source>
</evidence>
<dbReference type="CDD" id="cd00812">
    <property type="entry name" value="LeuRS_core"/>
    <property type="match status" value="1"/>
</dbReference>
<dbReference type="FunFam" id="3.40.50.620:FF:000056">
    <property type="entry name" value="Leucine--tRNA ligase"/>
    <property type="match status" value="1"/>
</dbReference>
<evidence type="ECO:0000256" key="10">
    <source>
        <dbReference type="RuleBase" id="RU363035"/>
    </source>
</evidence>
<dbReference type="Gene3D" id="1.10.730.10">
    <property type="entry name" value="Isoleucyl-tRNA Synthetase, Domain 1"/>
    <property type="match status" value="2"/>
</dbReference>
<evidence type="ECO:0000256" key="7">
    <source>
        <dbReference type="ARBA" id="ARBA00023146"/>
    </source>
</evidence>
<evidence type="ECO:0000256" key="4">
    <source>
        <dbReference type="ARBA" id="ARBA00022741"/>
    </source>
</evidence>
<dbReference type="GO" id="GO:0005829">
    <property type="term" value="C:cytosol"/>
    <property type="evidence" value="ECO:0007669"/>
    <property type="project" value="TreeGrafter"/>
</dbReference>
<dbReference type="GO" id="GO:0002161">
    <property type="term" value="F:aminoacyl-tRNA deacylase activity"/>
    <property type="evidence" value="ECO:0007669"/>
    <property type="project" value="InterPro"/>
</dbReference>
<sequence>MANDSYDAHTLQEKWQARWAKENPFAASEDPADDRPRSYVVDMFPYPSGDLHMGHAEAFAIGDVVARYRFQLGENVLHPIGWDSFGLPAENAAIKHGTHPAEWTYANIETQAESFHRYGISFDWSRRLHTSDPEYYRWNQWFFLRFRERGLAYRKDGLVNWCPKDQTVLANEQVVQGRCERCGTEVVRRTLNQWYYKITEYADRLLEDMAQLEGKWADEVLTMQRNWIGRSQGADVRFAIEGRDEPVTVFTTRPDTLYGATFFVVAADAPLADELCAPEQREAFEEYRAQVAKLSDIERQSTEREKTGVFLGRYAINPVNGDRIPIWAADYVLADYGHGAIMAVPAHDQRDLDFARKFGLPVRVVVETGEADPNDSGVATAGEGKLVNSGPLDGLSKSEAIPRIIEILAERGTGEGTINYRLRDWLLSRQRFWGTPIPIIHCPSCGEVPVPDEQLPVLLPDDLRGADLAPKGVSPLAAADDWVNVDCPECGGPAKRDTDTMDTFVDSSWYFLRYCSPHEENAPFDRDAINKWGPVDQYIGGKEHAILHLLYSRFFTKVLYDMGMVEFTEPFTRVLNQGQVINQGKAMSKSLGNGVDLGAEIDKYGVDAVRLTMLFAGPPEDDIDWADVSPAASLKFLNRAFRVMVQAGEASQPGVDPAEGDLALRRATHQTLDKVTAAVEAQRFNVAIARIMELVTAARRAIDSGPGAADPAVREAAEVIAITLSLVAPYVAEEGWERLGHRGSVAIGNWRTPDPALLVQESVTCVVQVASKVRDKLEVAPDISAEELERLALASEKVRNFIGDRQIRKVVVRAPKLVNIVVG</sequence>
<dbReference type="InterPro" id="IPR009080">
    <property type="entry name" value="tRNAsynth_Ia_anticodon-bd"/>
</dbReference>
<keyword evidence="2 9" id="KW-0963">Cytoplasm</keyword>
<keyword evidence="7 9" id="KW-0030">Aminoacyl-tRNA synthetase</keyword>
<evidence type="ECO:0000313" key="14">
    <source>
        <dbReference type="EMBL" id="SKA29623.1"/>
    </source>
</evidence>
<dbReference type="GO" id="GO:0004823">
    <property type="term" value="F:leucine-tRNA ligase activity"/>
    <property type="evidence" value="ECO:0007669"/>
    <property type="project" value="UniProtKB-UniRule"/>
</dbReference>
<dbReference type="InterPro" id="IPR001412">
    <property type="entry name" value="aa-tRNA-synth_I_CS"/>
</dbReference>
<evidence type="ECO:0000259" key="11">
    <source>
        <dbReference type="Pfam" id="PF00133"/>
    </source>
</evidence>
<keyword evidence="5 9" id="KW-0067">ATP-binding</keyword>
<dbReference type="PROSITE" id="PS00178">
    <property type="entry name" value="AA_TRNA_LIGASE_I"/>
    <property type="match status" value="1"/>
</dbReference>
<feature type="binding site" evidence="9">
    <location>
        <position position="589"/>
    </location>
    <ligand>
        <name>ATP</name>
        <dbReference type="ChEBI" id="CHEBI:30616"/>
    </ligand>
</feature>
<dbReference type="InterPro" id="IPR014729">
    <property type="entry name" value="Rossmann-like_a/b/a_fold"/>
</dbReference>
<dbReference type="Pfam" id="PF08264">
    <property type="entry name" value="Anticodon_1"/>
    <property type="match status" value="1"/>
</dbReference>
<keyword evidence="6 9" id="KW-0648">Protein biosynthesis</keyword>
<keyword evidence="4 9" id="KW-0547">Nucleotide-binding</keyword>
<feature type="short sequence motif" description="'HIGH' region" evidence="9">
    <location>
        <begin position="45"/>
        <end position="55"/>
    </location>
</feature>
<feature type="domain" description="Aminoacyl-tRNA synthetase class Ia" evidence="11">
    <location>
        <begin position="422"/>
        <end position="624"/>
    </location>
</feature>
<gene>
    <name evidence="9" type="primary">leuS</name>
    <name evidence="14" type="ORF">SAMN02745673_03743</name>
</gene>
<name>A0A1T4SN83_9ACTN</name>
<dbReference type="AlphaFoldDB" id="A0A1T4SN83"/>
<evidence type="ECO:0000259" key="13">
    <source>
        <dbReference type="Pfam" id="PF13603"/>
    </source>
</evidence>
<feature type="domain" description="Leucyl-tRNA synthetase editing" evidence="13">
    <location>
        <begin position="225"/>
        <end position="408"/>
    </location>
</feature>
<comment type="subcellular location">
    <subcellularLocation>
        <location evidence="9">Cytoplasm</location>
    </subcellularLocation>
</comment>
<dbReference type="InterPro" id="IPR025709">
    <property type="entry name" value="Leu_tRNA-synth_edit"/>
</dbReference>
<dbReference type="STRING" id="1122192.SAMN02745673_03743"/>
<dbReference type="SUPFAM" id="SSF50677">
    <property type="entry name" value="ValRS/IleRS/LeuRS editing domain"/>
    <property type="match status" value="1"/>
</dbReference>
<proteinExistence type="inferred from homology"/>
<evidence type="ECO:0000256" key="5">
    <source>
        <dbReference type="ARBA" id="ARBA00022840"/>
    </source>
</evidence>
<evidence type="ECO:0000256" key="9">
    <source>
        <dbReference type="HAMAP-Rule" id="MF_00049"/>
    </source>
</evidence>
<feature type="short sequence motif" description="'KMSKS' region" evidence="9">
    <location>
        <begin position="586"/>
        <end position="590"/>
    </location>
</feature>
<dbReference type="PRINTS" id="PR00985">
    <property type="entry name" value="TRNASYNTHLEU"/>
</dbReference>
<evidence type="ECO:0000256" key="3">
    <source>
        <dbReference type="ARBA" id="ARBA00022598"/>
    </source>
</evidence>
<organism evidence="14 15">
    <name type="scientific">Marinactinospora thermotolerans DSM 45154</name>
    <dbReference type="NCBI Taxonomy" id="1122192"/>
    <lineage>
        <taxon>Bacteria</taxon>
        <taxon>Bacillati</taxon>
        <taxon>Actinomycetota</taxon>
        <taxon>Actinomycetes</taxon>
        <taxon>Streptosporangiales</taxon>
        <taxon>Nocardiopsidaceae</taxon>
        <taxon>Marinactinospora</taxon>
    </lineage>
</organism>
<keyword evidence="15" id="KW-1185">Reference proteome</keyword>
<reference evidence="14 15" key="1">
    <citation type="submission" date="2017-02" db="EMBL/GenBank/DDBJ databases">
        <authorList>
            <person name="Peterson S.W."/>
        </authorList>
    </citation>
    <scope>NUCLEOTIDE SEQUENCE [LARGE SCALE GENOMIC DNA]</scope>
    <source>
        <strain evidence="14 15">DSM 45154</strain>
    </source>
</reference>
<feature type="domain" description="Methionyl/Valyl/Leucyl/Isoleucyl-tRNA synthetase anticodon-binding" evidence="12">
    <location>
        <begin position="663"/>
        <end position="786"/>
    </location>
</feature>
<dbReference type="SUPFAM" id="SSF52374">
    <property type="entry name" value="Nucleotidylyl transferase"/>
    <property type="match status" value="1"/>
</dbReference>
<dbReference type="HAMAP" id="MF_00049_B">
    <property type="entry name" value="Leu_tRNA_synth_B"/>
    <property type="match status" value="1"/>
</dbReference>
<dbReference type="GO" id="GO:0006429">
    <property type="term" value="P:leucyl-tRNA aminoacylation"/>
    <property type="evidence" value="ECO:0007669"/>
    <property type="project" value="UniProtKB-UniRule"/>
</dbReference>
<dbReference type="Pfam" id="PF00133">
    <property type="entry name" value="tRNA-synt_1"/>
    <property type="match status" value="2"/>
</dbReference>
<dbReference type="FunFam" id="3.40.50.620:FF:000003">
    <property type="entry name" value="Leucine--tRNA ligase"/>
    <property type="match status" value="1"/>
</dbReference>
<dbReference type="Gene3D" id="3.40.50.620">
    <property type="entry name" value="HUPs"/>
    <property type="match status" value="2"/>
</dbReference>